<comment type="caution">
    <text evidence="2">The sequence shown here is derived from an EMBL/GenBank/DDBJ whole genome shotgun (WGS) entry which is preliminary data.</text>
</comment>
<evidence type="ECO:0000256" key="1">
    <source>
        <dbReference type="SAM" id="MobiDB-lite"/>
    </source>
</evidence>
<dbReference type="AlphaFoldDB" id="A0A5M8PBR1"/>
<feature type="compositionally biased region" description="Low complexity" evidence="1">
    <location>
        <begin position="161"/>
        <end position="179"/>
    </location>
</feature>
<gene>
    <name evidence="2" type="ORF">FRX48_09833</name>
</gene>
<protein>
    <submittedName>
        <fullName evidence="2">Uncharacterized protein</fullName>
    </submittedName>
</protein>
<dbReference type="SUPFAM" id="SSF81995">
    <property type="entry name" value="beta-sandwich domain of Sec23/24"/>
    <property type="match status" value="1"/>
</dbReference>
<evidence type="ECO:0000313" key="3">
    <source>
        <dbReference type="Proteomes" id="UP000324767"/>
    </source>
</evidence>
<organism evidence="2 3">
    <name type="scientific">Lasallia pustulata</name>
    <dbReference type="NCBI Taxonomy" id="136370"/>
    <lineage>
        <taxon>Eukaryota</taxon>
        <taxon>Fungi</taxon>
        <taxon>Dikarya</taxon>
        <taxon>Ascomycota</taxon>
        <taxon>Pezizomycotina</taxon>
        <taxon>Lecanoromycetes</taxon>
        <taxon>OSLEUM clade</taxon>
        <taxon>Umbilicariomycetidae</taxon>
        <taxon>Umbilicariales</taxon>
        <taxon>Umbilicariaceae</taxon>
        <taxon>Lasallia</taxon>
    </lineage>
</organism>
<proteinExistence type="predicted"/>
<name>A0A5M8PBR1_9LECA</name>
<feature type="region of interest" description="Disordered" evidence="1">
    <location>
        <begin position="69"/>
        <end position="126"/>
    </location>
</feature>
<sequence length="195" mass="20566">MDLIEAFDKPISHRSAATAGSKLCAHLALNSYKLILAGRTKSPALIACAGRLNSNTNCAMGLASRFNSGASAQPAGSPQQQTQYQPSGPTQPQTPAQYPAIQQSWQAQPQQYQSPQQGYQQPQYGVQQPGYQQPVILSPGISNLCTTAKLSACATAVAAASERAGASSLSTKTAASAASRLIRRTQRSRHPDRPS</sequence>
<evidence type="ECO:0000313" key="2">
    <source>
        <dbReference type="EMBL" id="KAA6406378.1"/>
    </source>
</evidence>
<feature type="region of interest" description="Disordered" evidence="1">
    <location>
        <begin position="161"/>
        <end position="195"/>
    </location>
</feature>
<reference evidence="2 3" key="1">
    <citation type="submission" date="2019-09" db="EMBL/GenBank/DDBJ databases">
        <title>The hologenome of the rock-dwelling lichen Lasallia pustulata.</title>
        <authorList>
            <person name="Greshake Tzovaras B."/>
            <person name="Segers F."/>
            <person name="Bicker A."/>
            <person name="Dal Grande F."/>
            <person name="Otte J."/>
            <person name="Hankeln T."/>
            <person name="Schmitt I."/>
            <person name="Ebersberger I."/>
        </authorList>
    </citation>
    <scope>NUCLEOTIDE SEQUENCE [LARGE SCALE GENOMIC DNA]</scope>
    <source>
        <strain evidence="2">A1-1</strain>
    </source>
</reference>
<accession>A0A5M8PBR1</accession>
<dbReference type="Proteomes" id="UP000324767">
    <property type="component" value="Unassembled WGS sequence"/>
</dbReference>
<dbReference type="EMBL" id="VXIT01000035">
    <property type="protein sequence ID" value="KAA6406378.1"/>
    <property type="molecule type" value="Genomic_DNA"/>
</dbReference>